<dbReference type="InterPro" id="IPR000540">
    <property type="entry name" value="Flag_MotA_CS"/>
</dbReference>
<accession>A0A3A4R845</accession>
<protein>
    <submittedName>
        <fullName evidence="11">Motility protein A</fullName>
    </submittedName>
</protein>
<dbReference type="InterPro" id="IPR002898">
    <property type="entry name" value="MotA_ExbB_proton_chnl"/>
</dbReference>
<evidence type="ECO:0000256" key="4">
    <source>
        <dbReference type="ARBA" id="ARBA00022475"/>
    </source>
</evidence>
<dbReference type="PROSITE" id="PS01307">
    <property type="entry name" value="MOTA"/>
    <property type="match status" value="1"/>
</dbReference>
<evidence type="ECO:0000256" key="8">
    <source>
        <dbReference type="ARBA" id="ARBA00023136"/>
    </source>
</evidence>
<evidence type="ECO:0000313" key="12">
    <source>
        <dbReference type="Proteomes" id="UP000266426"/>
    </source>
</evidence>
<keyword evidence="4" id="KW-1003">Cell membrane</keyword>
<dbReference type="PANTHER" id="PTHR30433:SF2">
    <property type="entry name" value="MOTILITY PROTEIN A"/>
    <property type="match status" value="1"/>
</dbReference>
<dbReference type="Proteomes" id="UP000266426">
    <property type="component" value="Unassembled WGS sequence"/>
</dbReference>
<feature type="transmembrane region" description="Helical" evidence="9">
    <location>
        <begin position="184"/>
        <end position="203"/>
    </location>
</feature>
<evidence type="ECO:0000256" key="3">
    <source>
        <dbReference type="ARBA" id="ARBA00022448"/>
    </source>
</evidence>
<organism evidence="11 12">
    <name type="scientific">Candidatus Auribacter fodinae</name>
    <dbReference type="NCBI Taxonomy" id="2093366"/>
    <lineage>
        <taxon>Bacteria</taxon>
        <taxon>Pseudomonadati</taxon>
        <taxon>Candidatus Auribacterota</taxon>
        <taxon>Candidatus Auribacteria</taxon>
        <taxon>Candidatus Auribacterales</taxon>
        <taxon>Candidatus Auribacteraceae</taxon>
        <taxon>Candidatus Auribacter</taxon>
    </lineage>
</organism>
<feature type="transmembrane region" description="Helical" evidence="9">
    <location>
        <begin position="29"/>
        <end position="53"/>
    </location>
</feature>
<keyword evidence="3" id="KW-0813">Transport</keyword>
<dbReference type="GO" id="GO:0071978">
    <property type="term" value="P:bacterial-type flagellum-dependent swarming motility"/>
    <property type="evidence" value="ECO:0007669"/>
    <property type="project" value="InterPro"/>
</dbReference>
<evidence type="ECO:0000256" key="7">
    <source>
        <dbReference type="ARBA" id="ARBA00022989"/>
    </source>
</evidence>
<dbReference type="GO" id="GO:0005886">
    <property type="term" value="C:plasma membrane"/>
    <property type="evidence" value="ECO:0007669"/>
    <property type="project" value="UniProtKB-SubCell"/>
</dbReference>
<evidence type="ECO:0000256" key="5">
    <source>
        <dbReference type="ARBA" id="ARBA00022692"/>
    </source>
</evidence>
<dbReference type="AlphaFoldDB" id="A0A3A4R845"/>
<comment type="subcellular location">
    <subcellularLocation>
        <location evidence="1">Cell membrane</location>
        <topology evidence="1">Multi-pass membrane protein</topology>
    </subcellularLocation>
</comment>
<feature type="domain" description="MotA/TolQ/ExbB proton channel" evidence="10">
    <location>
        <begin position="102"/>
        <end position="218"/>
    </location>
</feature>
<evidence type="ECO:0000256" key="1">
    <source>
        <dbReference type="ARBA" id="ARBA00004651"/>
    </source>
</evidence>
<dbReference type="Pfam" id="PF01618">
    <property type="entry name" value="MotA_ExbB"/>
    <property type="match status" value="1"/>
</dbReference>
<dbReference type="EMBL" id="QZJZ01000015">
    <property type="protein sequence ID" value="RJP61233.1"/>
    <property type="molecule type" value="Genomic_DNA"/>
</dbReference>
<comment type="caution">
    <text evidence="11">The sequence shown here is derived from an EMBL/GenBank/DDBJ whole genome shotgun (WGS) entry which is preliminary data.</text>
</comment>
<name>A0A3A4R845_9BACT</name>
<evidence type="ECO:0000256" key="2">
    <source>
        <dbReference type="ARBA" id="ARBA00008038"/>
    </source>
</evidence>
<dbReference type="InterPro" id="IPR047055">
    <property type="entry name" value="MotA-like"/>
</dbReference>
<evidence type="ECO:0000313" key="11">
    <source>
        <dbReference type="EMBL" id="RJP61233.1"/>
    </source>
</evidence>
<dbReference type="PANTHER" id="PTHR30433">
    <property type="entry name" value="CHEMOTAXIS PROTEIN MOTA"/>
    <property type="match status" value="1"/>
</dbReference>
<keyword evidence="8 9" id="KW-0472">Membrane</keyword>
<keyword evidence="5 9" id="KW-0812">Transmembrane</keyword>
<feature type="transmembrane region" description="Helical" evidence="9">
    <location>
        <begin position="147"/>
        <end position="172"/>
    </location>
</feature>
<evidence type="ECO:0000256" key="9">
    <source>
        <dbReference type="SAM" id="Phobius"/>
    </source>
</evidence>
<comment type="similarity">
    <text evidence="2">Belongs to the MotA family.</text>
</comment>
<dbReference type="GO" id="GO:0006935">
    <property type="term" value="P:chemotaxis"/>
    <property type="evidence" value="ECO:0007669"/>
    <property type="project" value="InterPro"/>
</dbReference>
<gene>
    <name evidence="11" type="ORF">C4541_02540</name>
</gene>
<proteinExistence type="inferred from homology"/>
<keyword evidence="7 9" id="KW-1133">Transmembrane helix</keyword>
<keyword evidence="6" id="KW-0283">Flagellar rotation</keyword>
<evidence type="ECO:0000256" key="6">
    <source>
        <dbReference type="ARBA" id="ARBA00022779"/>
    </source>
</evidence>
<sequence>MDISTVLGLVIGCLVMALGIVSGSGIKGFFMFIDIPSAFIVVGGTFGVILIVCPMEQFLNTMRVMAKVFLHKKQSPQEIIEQMVLFATRARREGILALEEEADKANDSFLKQGIQLAVDGTSPEALREIMENELNSLMSRHKDGQNILIAGGTYAPAFGMIGTLIGLVLMLATLDNPDTIGPKMAVALITTFYGALIANFMLLPMAEKLKTRSKDELLIKEVMIEGILSIQSGDNPRLVEQKLNAFLAPKKRFVSTNTKEG</sequence>
<reference evidence="11 12" key="1">
    <citation type="journal article" date="2017" name="ISME J.">
        <title>Energy and carbon metabolisms in a deep terrestrial subsurface fluid microbial community.</title>
        <authorList>
            <person name="Momper L."/>
            <person name="Jungbluth S.P."/>
            <person name="Lee M.D."/>
            <person name="Amend J.P."/>
        </authorList>
    </citation>
    <scope>NUCLEOTIDE SEQUENCE [LARGE SCALE GENOMIC DNA]</scope>
    <source>
        <strain evidence="11">SURF_26</strain>
    </source>
</reference>
<evidence type="ECO:0000259" key="10">
    <source>
        <dbReference type="Pfam" id="PF01618"/>
    </source>
</evidence>